<dbReference type="Proteomes" id="UP000693970">
    <property type="component" value="Unassembled WGS sequence"/>
</dbReference>
<dbReference type="InterPro" id="IPR049227">
    <property type="entry name" value="DUF6824"/>
</dbReference>
<protein>
    <recommendedName>
        <fullName evidence="2">DUF6824 domain-containing protein</fullName>
    </recommendedName>
</protein>
<gene>
    <name evidence="3" type="ORF">IV203_009369</name>
</gene>
<dbReference type="OrthoDB" id="54299at2759"/>
<evidence type="ECO:0000313" key="4">
    <source>
        <dbReference type="Proteomes" id="UP000693970"/>
    </source>
</evidence>
<name>A0A9K3PMW1_9STRA</name>
<evidence type="ECO:0000256" key="1">
    <source>
        <dbReference type="SAM" id="MobiDB-lite"/>
    </source>
</evidence>
<evidence type="ECO:0000313" key="3">
    <source>
        <dbReference type="EMBL" id="KAG7353320.1"/>
    </source>
</evidence>
<organism evidence="3 4">
    <name type="scientific">Nitzschia inconspicua</name>
    <dbReference type="NCBI Taxonomy" id="303405"/>
    <lineage>
        <taxon>Eukaryota</taxon>
        <taxon>Sar</taxon>
        <taxon>Stramenopiles</taxon>
        <taxon>Ochrophyta</taxon>
        <taxon>Bacillariophyta</taxon>
        <taxon>Bacillariophyceae</taxon>
        <taxon>Bacillariophycidae</taxon>
        <taxon>Bacillariales</taxon>
        <taxon>Bacillariaceae</taxon>
        <taxon>Nitzschia</taxon>
    </lineage>
</organism>
<accession>A0A9K3PMW1</accession>
<dbReference type="AlphaFoldDB" id="A0A9K3PMW1"/>
<dbReference type="Pfam" id="PF20710">
    <property type="entry name" value="DUF6824"/>
    <property type="match status" value="1"/>
</dbReference>
<feature type="region of interest" description="Disordered" evidence="1">
    <location>
        <begin position="142"/>
        <end position="161"/>
    </location>
</feature>
<evidence type="ECO:0000259" key="2">
    <source>
        <dbReference type="Pfam" id="PF20710"/>
    </source>
</evidence>
<feature type="domain" description="DUF6824" evidence="2">
    <location>
        <begin position="52"/>
        <end position="134"/>
    </location>
</feature>
<proteinExistence type="predicted"/>
<comment type="caution">
    <text evidence="3">The sequence shown here is derived from an EMBL/GenBank/DDBJ whole genome shotgun (WGS) entry which is preliminary data.</text>
</comment>
<keyword evidence="4" id="KW-1185">Reference proteome</keyword>
<reference evidence="3" key="2">
    <citation type="submission" date="2021-04" db="EMBL/GenBank/DDBJ databases">
        <authorList>
            <person name="Podell S."/>
        </authorList>
    </citation>
    <scope>NUCLEOTIDE SEQUENCE</scope>
    <source>
        <strain evidence="3">Hildebrandi</strain>
    </source>
</reference>
<reference evidence="3" key="1">
    <citation type="journal article" date="2021" name="Sci. Rep.">
        <title>Diploid genomic architecture of Nitzschia inconspicua, an elite biomass production diatom.</title>
        <authorList>
            <person name="Oliver A."/>
            <person name="Podell S."/>
            <person name="Pinowska A."/>
            <person name="Traller J.C."/>
            <person name="Smith S.R."/>
            <person name="McClure R."/>
            <person name="Beliaev A."/>
            <person name="Bohutskyi P."/>
            <person name="Hill E.A."/>
            <person name="Rabines A."/>
            <person name="Zheng H."/>
            <person name="Allen L.Z."/>
            <person name="Kuo A."/>
            <person name="Grigoriev I.V."/>
            <person name="Allen A.E."/>
            <person name="Hazlebeck D."/>
            <person name="Allen E.E."/>
        </authorList>
    </citation>
    <scope>NUCLEOTIDE SEQUENCE</scope>
    <source>
        <strain evidence="3">Hildebrandi</strain>
    </source>
</reference>
<sequence length="205" mass="23271">MMRYDSFPLMNQTPISDQQSLNGFSPFIRAVPSMRKGKTQLPANFTPHPYSVLLGRGKVNESVGNRRLKILVDIELKNYVEAPSRREKSYVVARVMEKIQEACGIGAFVRREGGVWYEVSDSEAREKISTIFRDKLSDQYKSSTSNKVERRRQRRAMKESSIMEKHKQVSFVNVGLTMMQAELNSNIMNVSSSDCSSVSTTTSID</sequence>
<dbReference type="EMBL" id="JAGRRH010000017">
    <property type="protein sequence ID" value="KAG7353320.1"/>
    <property type="molecule type" value="Genomic_DNA"/>
</dbReference>